<gene>
    <name evidence="1" type="ORF">IV56_GL000345</name>
</gene>
<evidence type="ECO:0000313" key="2">
    <source>
        <dbReference type="Proteomes" id="UP000050969"/>
    </source>
</evidence>
<name>A0A0R2N2S3_9LACO</name>
<keyword evidence="2" id="KW-1185">Reference proteome</keyword>
<evidence type="ECO:0000313" key="1">
    <source>
        <dbReference type="EMBL" id="KRO18779.1"/>
    </source>
</evidence>
<accession>A0A0R2N2S3</accession>
<dbReference type="AlphaFoldDB" id="A0A0R2N2S3"/>
<reference evidence="1 2" key="1">
    <citation type="journal article" date="2015" name="Genome Announc.">
        <title>Expanding the biotechnology potential of lactobacilli through comparative genomics of 213 strains and associated genera.</title>
        <authorList>
            <person name="Sun Z."/>
            <person name="Harris H.M."/>
            <person name="McCann A."/>
            <person name="Guo C."/>
            <person name="Argimon S."/>
            <person name="Zhang W."/>
            <person name="Yang X."/>
            <person name="Jeffery I.B."/>
            <person name="Cooney J.C."/>
            <person name="Kagawa T.F."/>
            <person name="Liu W."/>
            <person name="Song Y."/>
            <person name="Salvetti E."/>
            <person name="Wrobel A."/>
            <person name="Rasinkangas P."/>
            <person name="Parkhill J."/>
            <person name="Rea M.C."/>
            <person name="O'Sullivan O."/>
            <person name="Ritari J."/>
            <person name="Douillard F.P."/>
            <person name="Paul Ross R."/>
            <person name="Yang R."/>
            <person name="Briner A.E."/>
            <person name="Felis G.E."/>
            <person name="de Vos W.M."/>
            <person name="Barrangou R."/>
            <person name="Klaenhammer T.R."/>
            <person name="Caufield P.W."/>
            <person name="Cui Y."/>
            <person name="Zhang H."/>
            <person name="O'Toole P.W."/>
        </authorList>
    </citation>
    <scope>NUCLEOTIDE SEQUENCE [LARGE SCALE GENOMIC DNA]</scope>
    <source>
        <strain evidence="1 2">DSM 24301</strain>
    </source>
</reference>
<dbReference type="EMBL" id="JQCE01000002">
    <property type="protein sequence ID" value="KRO18779.1"/>
    <property type="molecule type" value="Genomic_DNA"/>
</dbReference>
<sequence length="110" mass="12580">MIFESVDSNLEQQIAVKQMSAIGFANAAYADLRSMQAITTADSDLERIEIDQAMSSMKNFVREMFKSISADHSHQWTDIYYQELLRAIYVLEGLFGVVAISETERKEYLD</sequence>
<dbReference type="PATRIC" id="fig|1293598.4.peg.371"/>
<proteinExistence type="predicted"/>
<comment type="caution">
    <text evidence="1">The sequence shown here is derived from an EMBL/GenBank/DDBJ whole genome shotgun (WGS) entry which is preliminary data.</text>
</comment>
<dbReference type="Proteomes" id="UP000050969">
    <property type="component" value="Unassembled WGS sequence"/>
</dbReference>
<organism evidence="1 2">
    <name type="scientific">Lacticaseibacillus saniviri JCM 17471 = DSM 24301</name>
    <dbReference type="NCBI Taxonomy" id="1293598"/>
    <lineage>
        <taxon>Bacteria</taxon>
        <taxon>Bacillati</taxon>
        <taxon>Bacillota</taxon>
        <taxon>Bacilli</taxon>
        <taxon>Lactobacillales</taxon>
        <taxon>Lactobacillaceae</taxon>
        <taxon>Lacticaseibacillus</taxon>
    </lineage>
</organism>
<protein>
    <submittedName>
        <fullName evidence="1">Uncharacterized protein</fullName>
    </submittedName>
</protein>